<dbReference type="Proteomes" id="UP000789366">
    <property type="component" value="Unassembled WGS sequence"/>
</dbReference>
<proteinExistence type="predicted"/>
<evidence type="ECO:0000313" key="2">
    <source>
        <dbReference type="Proteomes" id="UP000789366"/>
    </source>
</evidence>
<sequence>DTESTIRKTKQYPIIGYHMTAVTQSDHVPESGRHRANGPTHQSARINMNKSVNQDKTEARSAGSTSVETDLSKIDSNTKAYIDTACQASSNTIITAIKSYIDQNNEAHKNMIAKLNERLDLCFNQIQQTHRQDTTSPQQHDSSSSQKKPFVSHNHEFNMLQTQQHKKHSSNNTSNQQAPTVRKVQHTNQSTTVLPPSFY</sequence>
<evidence type="ECO:0000313" key="1">
    <source>
        <dbReference type="EMBL" id="CAG8600087.1"/>
    </source>
</evidence>
<protein>
    <submittedName>
        <fullName evidence="1">6635_t:CDS:1</fullName>
    </submittedName>
</protein>
<feature type="non-terminal residue" evidence="1">
    <location>
        <position position="1"/>
    </location>
</feature>
<comment type="caution">
    <text evidence="1">The sequence shown here is derived from an EMBL/GenBank/DDBJ whole genome shotgun (WGS) entry which is preliminary data.</text>
</comment>
<accession>A0ACA9MLE0</accession>
<gene>
    <name evidence="1" type="ORF">SPELUC_LOCUS7080</name>
</gene>
<reference evidence="1" key="1">
    <citation type="submission" date="2021-06" db="EMBL/GenBank/DDBJ databases">
        <authorList>
            <person name="Kallberg Y."/>
            <person name="Tangrot J."/>
            <person name="Rosling A."/>
        </authorList>
    </citation>
    <scope>NUCLEOTIDE SEQUENCE</scope>
    <source>
        <strain evidence="1">28 12/20/2015</strain>
    </source>
</reference>
<dbReference type="EMBL" id="CAJVPW010009028">
    <property type="protein sequence ID" value="CAG8600087.1"/>
    <property type="molecule type" value="Genomic_DNA"/>
</dbReference>
<keyword evidence="2" id="KW-1185">Reference proteome</keyword>
<organism evidence="1 2">
    <name type="scientific">Cetraspora pellucida</name>
    <dbReference type="NCBI Taxonomy" id="1433469"/>
    <lineage>
        <taxon>Eukaryota</taxon>
        <taxon>Fungi</taxon>
        <taxon>Fungi incertae sedis</taxon>
        <taxon>Mucoromycota</taxon>
        <taxon>Glomeromycotina</taxon>
        <taxon>Glomeromycetes</taxon>
        <taxon>Diversisporales</taxon>
        <taxon>Gigasporaceae</taxon>
        <taxon>Cetraspora</taxon>
    </lineage>
</organism>
<name>A0ACA9MLE0_9GLOM</name>